<evidence type="ECO:0000259" key="2">
    <source>
        <dbReference type="Pfam" id="PF01464"/>
    </source>
</evidence>
<accession>A0A3M9NG51</accession>
<sequence length="274" mass="31055">MKNIRSKSLLTLIIIFFIIGFTTSAKNIIEFKGDINYSDSTEDSSGVITTMVKNPARVVYPSVLREHREESAAYIKKYAHKQRDFIIYMFSRGKNYFPKAAKIFAEFALPTELQMLPALESNFHADAVSSAGAVGYWQFMSELAHDYGLKTGKVDERKNFDKSTVAAAKFFRDQLDYFDNDLLLAVAAFNCGTGGVRSAIKKANVSDPDFWDVKQYLPKETRLFVMKFIALNVISANYHKFLHRKLNFDEPGLMQLAYKDSSLADINTTSQNPL</sequence>
<dbReference type="RefSeq" id="WP_123120830.1">
    <property type="nucleotide sequence ID" value="NZ_RJJR01000008.1"/>
</dbReference>
<comment type="similarity">
    <text evidence="1">Belongs to the transglycosylase Slt family.</text>
</comment>
<dbReference type="Pfam" id="PF01464">
    <property type="entry name" value="SLT"/>
    <property type="match status" value="1"/>
</dbReference>
<dbReference type="SUPFAM" id="SSF53955">
    <property type="entry name" value="Lysozyme-like"/>
    <property type="match status" value="1"/>
</dbReference>
<proteinExistence type="inferred from homology"/>
<comment type="caution">
    <text evidence="3">The sequence shown here is derived from an EMBL/GenBank/DDBJ whole genome shotgun (WGS) entry which is preliminary data.</text>
</comment>
<organism evidence="3 4">
    <name type="scientific">Hanamia caeni</name>
    <dbReference type="NCBI Taxonomy" id="2294116"/>
    <lineage>
        <taxon>Bacteria</taxon>
        <taxon>Pseudomonadati</taxon>
        <taxon>Bacteroidota</taxon>
        <taxon>Chitinophagia</taxon>
        <taxon>Chitinophagales</taxon>
        <taxon>Chitinophagaceae</taxon>
        <taxon>Hanamia</taxon>
    </lineage>
</organism>
<dbReference type="Proteomes" id="UP000267223">
    <property type="component" value="Unassembled WGS sequence"/>
</dbReference>
<gene>
    <name evidence="3" type="ORF">EFY79_11405</name>
</gene>
<evidence type="ECO:0000256" key="1">
    <source>
        <dbReference type="ARBA" id="ARBA00007734"/>
    </source>
</evidence>
<dbReference type="PANTHER" id="PTHR37423">
    <property type="entry name" value="SOLUBLE LYTIC MUREIN TRANSGLYCOSYLASE-RELATED"/>
    <property type="match status" value="1"/>
</dbReference>
<dbReference type="CDD" id="cd16894">
    <property type="entry name" value="MltD-like"/>
    <property type="match status" value="1"/>
</dbReference>
<dbReference type="InterPro" id="IPR008258">
    <property type="entry name" value="Transglycosylase_SLT_dom_1"/>
</dbReference>
<dbReference type="InterPro" id="IPR023346">
    <property type="entry name" value="Lysozyme-like_dom_sf"/>
</dbReference>
<dbReference type="PANTHER" id="PTHR37423:SF2">
    <property type="entry name" value="MEMBRANE-BOUND LYTIC MUREIN TRANSGLYCOSYLASE C"/>
    <property type="match status" value="1"/>
</dbReference>
<reference evidence="3 4" key="1">
    <citation type="submission" date="2018-11" db="EMBL/GenBank/DDBJ databases">
        <title>Draft genome sequence of Ferruginibacter sp. BO-59.</title>
        <authorList>
            <person name="Im W.T."/>
        </authorList>
    </citation>
    <scope>NUCLEOTIDE SEQUENCE [LARGE SCALE GENOMIC DNA]</scope>
    <source>
        <strain evidence="3 4">BO-59</strain>
    </source>
</reference>
<evidence type="ECO:0000313" key="3">
    <source>
        <dbReference type="EMBL" id="RNI36277.1"/>
    </source>
</evidence>
<keyword evidence="4" id="KW-1185">Reference proteome</keyword>
<dbReference type="AlphaFoldDB" id="A0A3M9NG51"/>
<protein>
    <recommendedName>
        <fullName evidence="2">Transglycosylase SLT domain-containing protein</fullName>
    </recommendedName>
</protein>
<dbReference type="EMBL" id="RJJR01000008">
    <property type="protein sequence ID" value="RNI36277.1"/>
    <property type="molecule type" value="Genomic_DNA"/>
</dbReference>
<evidence type="ECO:0000313" key="4">
    <source>
        <dbReference type="Proteomes" id="UP000267223"/>
    </source>
</evidence>
<name>A0A3M9NG51_9BACT</name>
<dbReference type="OrthoDB" id="9815002at2"/>
<dbReference type="Gene3D" id="1.10.530.10">
    <property type="match status" value="1"/>
</dbReference>
<feature type="domain" description="Transglycosylase SLT" evidence="2">
    <location>
        <begin position="110"/>
        <end position="204"/>
    </location>
</feature>